<proteinExistence type="predicted"/>
<dbReference type="NCBIfam" id="TIGR02734">
    <property type="entry name" value="crtI_fam"/>
    <property type="match status" value="1"/>
</dbReference>
<dbReference type="Proteomes" id="UP000001567">
    <property type="component" value="Chromosome"/>
</dbReference>
<organism evidence="5 6">
    <name type="scientific">Pyrobaculum arsenaticum (strain DSM 13514 / JCM 11321 / PZ6)</name>
    <dbReference type="NCBI Taxonomy" id="340102"/>
    <lineage>
        <taxon>Archaea</taxon>
        <taxon>Thermoproteota</taxon>
        <taxon>Thermoprotei</taxon>
        <taxon>Thermoproteales</taxon>
        <taxon>Thermoproteaceae</taxon>
        <taxon>Pyrobaculum</taxon>
    </lineage>
</organism>
<dbReference type="GO" id="GO:0016117">
    <property type="term" value="P:carotenoid biosynthetic process"/>
    <property type="evidence" value="ECO:0007669"/>
    <property type="project" value="UniProtKB-KW"/>
</dbReference>
<dbReference type="InterPro" id="IPR002937">
    <property type="entry name" value="Amino_oxidase"/>
</dbReference>
<evidence type="ECO:0000256" key="2">
    <source>
        <dbReference type="ARBA" id="ARBA00022746"/>
    </source>
</evidence>
<reference evidence="5 6" key="1">
    <citation type="submission" date="2007-04" db="EMBL/GenBank/DDBJ databases">
        <title>Complete sequence of Pyrobaculum arsenaticum DSM 13514.</title>
        <authorList>
            <consortium name="US DOE Joint Genome Institute"/>
            <person name="Copeland A."/>
            <person name="Lucas S."/>
            <person name="Lapidus A."/>
            <person name="Barry K."/>
            <person name="Glavina del Rio T."/>
            <person name="Dalin E."/>
            <person name="Tice H."/>
            <person name="Pitluck S."/>
            <person name="Chain P."/>
            <person name="Malfatti S."/>
            <person name="Shin M."/>
            <person name="Vergez L."/>
            <person name="Schmutz J."/>
            <person name="Larimer F."/>
            <person name="Land M."/>
            <person name="Hauser L."/>
            <person name="Kyrpides N."/>
            <person name="Mikhailova N."/>
            <person name="Cozen A.E."/>
            <person name="Fitz-Gibbon S.T."/>
            <person name="House C.H."/>
            <person name="Saltikov C."/>
            <person name="Lowe T.M."/>
            <person name="Richardson P."/>
        </authorList>
    </citation>
    <scope>NUCLEOTIDE SEQUENCE [LARGE SCALE GENOMIC DNA]</scope>
    <source>
        <strain evidence="6">ATCC 700994 / DSM 13514 / JCM 11321 / PZ6</strain>
    </source>
</reference>
<dbReference type="RefSeq" id="WP_011899916.1">
    <property type="nucleotide sequence ID" value="NC_009376.1"/>
</dbReference>
<accession>A4WHZ2</accession>
<dbReference type="PANTHER" id="PTHR43734">
    <property type="entry name" value="PHYTOENE DESATURASE"/>
    <property type="match status" value="1"/>
</dbReference>
<dbReference type="Gene3D" id="3.50.50.60">
    <property type="entry name" value="FAD/NAD(P)-binding domain"/>
    <property type="match status" value="2"/>
</dbReference>
<evidence type="ECO:0000256" key="3">
    <source>
        <dbReference type="ARBA" id="ARBA00023002"/>
    </source>
</evidence>
<evidence type="ECO:0000256" key="1">
    <source>
        <dbReference type="ARBA" id="ARBA00004829"/>
    </source>
</evidence>
<dbReference type="KEGG" id="pas:Pars_0409"/>
<protein>
    <submittedName>
        <fullName evidence="5">Phytoene dehydrogenase-related protein</fullName>
    </submittedName>
</protein>
<dbReference type="InterPro" id="IPR014105">
    <property type="entry name" value="Carotenoid/retinoid_OxRdtase"/>
</dbReference>
<keyword evidence="3" id="KW-0560">Oxidoreductase</keyword>
<dbReference type="STRING" id="340102.Pars_0409"/>
<dbReference type="PhylomeDB" id="A4WHZ2"/>
<dbReference type="EMBL" id="CP000660">
    <property type="protein sequence ID" value="ABP50009.1"/>
    <property type="molecule type" value="Genomic_DNA"/>
</dbReference>
<evidence type="ECO:0000259" key="4">
    <source>
        <dbReference type="Pfam" id="PF01593"/>
    </source>
</evidence>
<evidence type="ECO:0000313" key="6">
    <source>
        <dbReference type="Proteomes" id="UP000001567"/>
    </source>
</evidence>
<dbReference type="SUPFAM" id="SSF51905">
    <property type="entry name" value="FAD/NAD(P)-binding domain"/>
    <property type="match status" value="1"/>
</dbReference>
<comment type="pathway">
    <text evidence="1">Carotenoid biosynthesis.</text>
</comment>
<dbReference type="InterPro" id="IPR036188">
    <property type="entry name" value="FAD/NAD-bd_sf"/>
</dbReference>
<sequence>MRAIVIGGGFGGLASAALLAKRGYEVVLVEKNCRLGGRSVLYDIRGHRVEIGPTWYLMDDVIDKVLGEIGGRTYEVAELNPSMMFVDRRHGKIEVGRDLPQRLEELEQGAGDRSVELMREAGRLYQVVVEHMLLRKYETWLDMLSAAKAGAGFAKYLVTSFGSLVERRFKSPLIQRLLEYDIMFLGSPPRELPALYGLLLNYSVFVRGVKAPKGGFAAVIRNLIEAGARLGVDFRTCTAARRILVEGGKVRGVETASGVLESDVVVINADYKRGEELLEPRYRSYGEAYWGRVKMAPSAYMALLSGDRWEGPPHLIYISEWERHLSALTGGGDMPQLPSFYLHVPSVVEPDWAPPGRSSMFILVPSPPGVDYWPRGLAEKLAAEATGGSAETLAEFPSRFFCDYYGAYQCTALGPRHTLRQTALGRPLMRGRMVRGLYFVGQYTHSGIGVPSVLASAYILARYYV</sequence>
<dbReference type="HOGENOM" id="CLU_019722_2_1_2"/>
<dbReference type="GeneID" id="5054842"/>
<gene>
    <name evidence="5" type="ordered locus">Pars_0409</name>
</gene>
<evidence type="ECO:0000313" key="5">
    <source>
        <dbReference type="EMBL" id="ABP50009.1"/>
    </source>
</evidence>
<dbReference type="Pfam" id="PF01593">
    <property type="entry name" value="Amino_oxidase"/>
    <property type="match status" value="1"/>
</dbReference>
<name>A4WHZ2_PYRAR</name>
<dbReference type="OrthoDB" id="40741at2157"/>
<feature type="domain" description="Amine oxidase" evidence="4">
    <location>
        <begin position="11"/>
        <end position="271"/>
    </location>
</feature>
<dbReference type="PANTHER" id="PTHR43734:SF1">
    <property type="entry name" value="PHYTOENE DESATURASE"/>
    <property type="match status" value="1"/>
</dbReference>
<dbReference type="GO" id="GO:0016491">
    <property type="term" value="F:oxidoreductase activity"/>
    <property type="evidence" value="ECO:0007669"/>
    <property type="project" value="UniProtKB-KW"/>
</dbReference>
<dbReference type="AlphaFoldDB" id="A4WHZ2"/>
<keyword evidence="2" id="KW-0125">Carotenoid biosynthesis</keyword>